<name>A0ABW8APM7_9ACTN</name>
<evidence type="ECO:0000313" key="2">
    <source>
        <dbReference type="Proteomes" id="UP001612915"/>
    </source>
</evidence>
<gene>
    <name evidence="1" type="ORF">ACIB24_14750</name>
</gene>
<organism evidence="1 2">
    <name type="scientific">Spongisporangium articulatum</name>
    <dbReference type="NCBI Taxonomy" id="3362603"/>
    <lineage>
        <taxon>Bacteria</taxon>
        <taxon>Bacillati</taxon>
        <taxon>Actinomycetota</taxon>
        <taxon>Actinomycetes</taxon>
        <taxon>Kineosporiales</taxon>
        <taxon>Kineosporiaceae</taxon>
        <taxon>Spongisporangium</taxon>
    </lineage>
</organism>
<dbReference type="EMBL" id="JBITLV010000004">
    <property type="protein sequence ID" value="MFI7588326.1"/>
    <property type="molecule type" value="Genomic_DNA"/>
</dbReference>
<sequence length="143" mass="14900">MPVALGAKAEQVVPTMVDAMLARDGQAWADSLGGLSSQEISAVMSAAFAAAVYRRWPEDPSLEEIAGYATSLSSAPGEKVVVAASTIEAGIRAALGEMEMLNGISAEDRVPAYLLVIHAIQDDGVLGSHNRDEYVAEIIDAVA</sequence>
<evidence type="ECO:0000313" key="1">
    <source>
        <dbReference type="EMBL" id="MFI7588326.1"/>
    </source>
</evidence>
<proteinExistence type="predicted"/>
<dbReference type="Proteomes" id="UP001612915">
    <property type="component" value="Unassembled WGS sequence"/>
</dbReference>
<comment type="caution">
    <text evidence="1">The sequence shown here is derived from an EMBL/GenBank/DDBJ whole genome shotgun (WGS) entry which is preliminary data.</text>
</comment>
<accession>A0ABW8APM7</accession>
<keyword evidence="2" id="KW-1185">Reference proteome</keyword>
<dbReference type="RefSeq" id="WP_398281683.1">
    <property type="nucleotide sequence ID" value="NZ_JBITLV010000004.1"/>
</dbReference>
<evidence type="ECO:0008006" key="3">
    <source>
        <dbReference type="Google" id="ProtNLM"/>
    </source>
</evidence>
<reference evidence="1 2" key="1">
    <citation type="submission" date="2024-10" db="EMBL/GenBank/DDBJ databases">
        <title>The Natural Products Discovery Center: Release of the First 8490 Sequenced Strains for Exploring Actinobacteria Biosynthetic Diversity.</title>
        <authorList>
            <person name="Kalkreuter E."/>
            <person name="Kautsar S.A."/>
            <person name="Yang D."/>
            <person name="Bader C.D."/>
            <person name="Teijaro C.N."/>
            <person name="Fluegel L."/>
            <person name="Davis C.M."/>
            <person name="Simpson J.R."/>
            <person name="Lauterbach L."/>
            <person name="Steele A.D."/>
            <person name="Gui C."/>
            <person name="Meng S."/>
            <person name="Li G."/>
            <person name="Viehrig K."/>
            <person name="Ye F."/>
            <person name="Su P."/>
            <person name="Kiefer A.F."/>
            <person name="Nichols A."/>
            <person name="Cepeda A.J."/>
            <person name="Yan W."/>
            <person name="Fan B."/>
            <person name="Jiang Y."/>
            <person name="Adhikari A."/>
            <person name="Zheng C.-J."/>
            <person name="Schuster L."/>
            <person name="Cowan T.M."/>
            <person name="Smanski M.J."/>
            <person name="Chevrette M.G."/>
            <person name="De Carvalho L.P.S."/>
            <person name="Shen B."/>
        </authorList>
    </citation>
    <scope>NUCLEOTIDE SEQUENCE [LARGE SCALE GENOMIC DNA]</scope>
    <source>
        <strain evidence="1 2">NPDC049639</strain>
    </source>
</reference>
<protein>
    <recommendedName>
        <fullName evidence="3">TetR family transcriptional regulator</fullName>
    </recommendedName>
</protein>